<dbReference type="PROSITE" id="PS01008">
    <property type="entry name" value="DNAA"/>
    <property type="match status" value="1"/>
</dbReference>
<keyword evidence="2 7" id="KW-0235">DNA replication</keyword>
<dbReference type="SMART" id="SM00760">
    <property type="entry name" value="Bac_DnaA_C"/>
    <property type="match status" value="1"/>
</dbReference>
<evidence type="ECO:0000256" key="7">
    <source>
        <dbReference type="RuleBase" id="RU000577"/>
    </source>
</evidence>
<dbReference type="InterPro" id="IPR020591">
    <property type="entry name" value="Chromosome_initiator_DnaA-like"/>
</dbReference>
<dbReference type="Gene3D" id="1.10.1750.10">
    <property type="match status" value="1"/>
</dbReference>
<gene>
    <name evidence="10" type="primary">dnaA</name>
    <name evidence="10" type="ordered locus">MHF_0001</name>
</gene>
<dbReference type="Pfam" id="PF00308">
    <property type="entry name" value="Bac_DnaA"/>
    <property type="match status" value="1"/>
</dbReference>
<keyword evidence="10" id="KW-0808">Transferase</keyword>
<dbReference type="KEGG" id="mhf:MHF_0001"/>
<reference key="2">
    <citation type="submission" date="2011-05" db="EMBL/GenBank/DDBJ databases">
        <title>The Genome of Mycoplasma haemofelis Strain Ohio2, a pathogenic hemoplasma of the cat.</title>
        <authorList>
            <person name="Santos A.P."/>
            <person name="Guimaraes A.M.S."/>
            <person name="SanMiguel P.J."/>
            <person name="Martin S.W."/>
            <person name="Messick J.B."/>
        </authorList>
    </citation>
    <scope>NUCLEOTIDE SEQUENCE</scope>
    <source>
        <strain>Ohio2</strain>
    </source>
</reference>
<dbReference type="HOGENOM" id="CLU_653489_0_0_14"/>
<dbReference type="Gene3D" id="3.40.50.300">
    <property type="entry name" value="P-loop containing nucleotide triphosphate hydrolases"/>
    <property type="match status" value="1"/>
</dbReference>
<dbReference type="GO" id="GO:0003688">
    <property type="term" value="F:DNA replication origin binding"/>
    <property type="evidence" value="ECO:0007669"/>
    <property type="project" value="InterPro"/>
</dbReference>
<dbReference type="InterPro" id="IPR027417">
    <property type="entry name" value="P-loop_NTPase"/>
</dbReference>
<evidence type="ECO:0000259" key="9">
    <source>
        <dbReference type="SMART" id="SM00760"/>
    </source>
</evidence>
<name>F6FJA4_MYCHI</name>
<dbReference type="GO" id="GO:0005524">
    <property type="term" value="F:ATP binding"/>
    <property type="evidence" value="ECO:0007669"/>
    <property type="project" value="UniProtKB-KW"/>
</dbReference>
<accession>F6FJA4</accession>
<dbReference type="STRING" id="859194.MHF_0001"/>
<dbReference type="SUPFAM" id="SSF52540">
    <property type="entry name" value="P-loop containing nucleoside triphosphate hydrolases"/>
    <property type="match status" value="1"/>
</dbReference>
<proteinExistence type="inferred from homology"/>
<dbReference type="InterPro" id="IPR010921">
    <property type="entry name" value="Trp_repressor/repl_initiator"/>
</dbReference>
<evidence type="ECO:0000256" key="3">
    <source>
        <dbReference type="ARBA" id="ARBA00022741"/>
    </source>
</evidence>
<dbReference type="PANTHER" id="PTHR30050">
    <property type="entry name" value="CHROMOSOMAL REPLICATION INITIATOR PROTEIN DNAA"/>
    <property type="match status" value="1"/>
</dbReference>
<keyword evidence="10" id="KW-0548">Nucleotidyltransferase</keyword>
<dbReference type="Pfam" id="PF08299">
    <property type="entry name" value="Bac_DnaA_C"/>
    <property type="match status" value="1"/>
</dbReference>
<comment type="similarity">
    <text evidence="8">Belongs to the DnaA family.</text>
</comment>
<dbReference type="InterPro" id="IPR013159">
    <property type="entry name" value="DnaA_C"/>
</dbReference>
<dbReference type="eggNOG" id="COG0593">
    <property type="taxonomic scope" value="Bacteria"/>
</dbReference>
<dbReference type="SUPFAM" id="SSF48295">
    <property type="entry name" value="TrpR-like"/>
    <property type="match status" value="1"/>
</dbReference>
<dbReference type="PRINTS" id="PR00051">
    <property type="entry name" value="DNAA"/>
</dbReference>
<dbReference type="GO" id="GO:0006275">
    <property type="term" value="P:regulation of DNA replication"/>
    <property type="evidence" value="ECO:0007669"/>
    <property type="project" value="InterPro"/>
</dbReference>
<dbReference type="BioCyc" id="MHAE859194:G1GR7-1-MONOMER"/>
<dbReference type="GO" id="GO:0006270">
    <property type="term" value="P:DNA replication initiation"/>
    <property type="evidence" value="ECO:0007669"/>
    <property type="project" value="InterPro"/>
</dbReference>
<dbReference type="EMBL" id="CP002808">
    <property type="protein sequence ID" value="AEG72323.1"/>
    <property type="molecule type" value="Genomic_DNA"/>
</dbReference>
<evidence type="ECO:0000313" key="10">
    <source>
        <dbReference type="EMBL" id="AEG72323.1"/>
    </source>
</evidence>
<feature type="domain" description="Chromosomal replication initiator DnaA C-terminal" evidence="9">
    <location>
        <begin position="335"/>
        <end position="403"/>
    </location>
</feature>
<protein>
    <recommendedName>
        <fullName evidence="7">Chromosomal replication initiator protein DnaA</fullName>
    </recommendedName>
</protein>
<organism evidence="10 11">
    <name type="scientific">Mycoplasma haemofelis (strain Ohio2)</name>
    <dbReference type="NCBI Taxonomy" id="859194"/>
    <lineage>
        <taxon>Bacteria</taxon>
        <taxon>Bacillati</taxon>
        <taxon>Mycoplasmatota</taxon>
        <taxon>Mollicutes</taxon>
        <taxon>Mycoplasmataceae</taxon>
        <taxon>Mycoplasma</taxon>
    </lineage>
</organism>
<dbReference type="GO" id="GO:0016779">
    <property type="term" value="F:nucleotidyltransferase activity"/>
    <property type="evidence" value="ECO:0007669"/>
    <property type="project" value="UniProtKB-KW"/>
</dbReference>
<dbReference type="GO" id="GO:0008289">
    <property type="term" value="F:lipid binding"/>
    <property type="evidence" value="ECO:0007669"/>
    <property type="project" value="UniProtKB-KW"/>
</dbReference>
<sequence length="420" mass="49908">MENKDIWSYILKELKRSNSLFNITPSLSSGRIEILENEIVIFLDEVNINLLKSEYFSDLKQAILSVTKKNLLVNFEIESDEYFLSKKHEHFLNLNKNENFFVCEYNSSTINKLEEFLRSDSDVFYLWGNKGTGKSHLIAFFINQFKSEFNILYLDVFDFVNKYYEFERTNKSSDLFINKLLSFDLVIFDNFQFVKDKSKINSLLLKIVDDFSKEDKKLIFVSSFKRNIFDGIDYKLISKFDEIQHLKEPEIKDVKLIISKFVNNYNSNIKFTSETIDYLSEVLGNNIQIVVDKLKKILQFIGRVDSPKILNFKELKENIENLNLLEKKKSIEYFSNDYHINFICKKLNFKTEEILENTRKKETVSKRDIVIYLLKTKFNLTHQEIGKIFNKKHSTISHSLKKMNNKLLERNFKKYLESLN</sequence>
<evidence type="ECO:0000256" key="2">
    <source>
        <dbReference type="ARBA" id="ARBA00022705"/>
    </source>
</evidence>
<dbReference type="CDD" id="cd06571">
    <property type="entry name" value="Bac_DnaA_C"/>
    <property type="match status" value="1"/>
</dbReference>
<evidence type="ECO:0000256" key="4">
    <source>
        <dbReference type="ARBA" id="ARBA00022840"/>
    </source>
</evidence>
<dbReference type="InterPro" id="IPR018312">
    <property type="entry name" value="Chromosome_initiator_DnaA_CS"/>
</dbReference>
<evidence type="ECO:0000256" key="1">
    <source>
        <dbReference type="ARBA" id="ARBA00022490"/>
    </source>
</evidence>
<keyword evidence="5" id="KW-0446">Lipid-binding</keyword>
<evidence type="ECO:0000256" key="8">
    <source>
        <dbReference type="RuleBase" id="RU004227"/>
    </source>
</evidence>
<evidence type="ECO:0000313" key="11">
    <source>
        <dbReference type="Proteomes" id="UP000007952"/>
    </source>
</evidence>
<dbReference type="AlphaFoldDB" id="F6FJA4"/>
<keyword evidence="6 7" id="KW-0238">DNA-binding</keyword>
<dbReference type="InterPro" id="IPR013317">
    <property type="entry name" value="DnaA_dom"/>
</dbReference>
<dbReference type="PANTHER" id="PTHR30050:SF4">
    <property type="entry name" value="ATP-BINDING PROTEIN RV3427C IN INSERTION SEQUENCE-RELATED"/>
    <property type="match status" value="1"/>
</dbReference>
<keyword evidence="1" id="KW-0963">Cytoplasm</keyword>
<evidence type="ECO:0000256" key="5">
    <source>
        <dbReference type="ARBA" id="ARBA00023121"/>
    </source>
</evidence>
<reference evidence="10 11" key="1">
    <citation type="journal article" date="2011" name="J. Bacteriol.">
        <title>Complete genome sequences of two hemotropic Mycoplasmas, Mycoplasma haemofelis strain Ohio2 and Mycoplasma suis strain Illinois.</title>
        <authorList>
            <person name="Messick J.B."/>
            <person name="Santos A.P."/>
            <person name="Guimaraes A.M."/>
        </authorList>
    </citation>
    <scope>NUCLEOTIDE SEQUENCE [LARGE SCALE GENOMIC DNA]</scope>
    <source>
        <strain evidence="10 11">Ohio2</strain>
    </source>
</reference>
<dbReference type="Proteomes" id="UP000007952">
    <property type="component" value="Chromosome"/>
</dbReference>
<keyword evidence="4 7" id="KW-0067">ATP-binding</keyword>
<keyword evidence="3 7" id="KW-0547">Nucleotide-binding</keyword>
<comment type="function">
    <text evidence="7">Plays an essential role in the initiation and regulation of chromosomal replication. ATP-DnaA binds to the origin of replication (oriC) to initiate formation of the DNA replication initiation complex once per cell cycle. Binds the DnaA box (a 9 base pair repeat at the origin) and separates the double-stranded (ds)DNA. Forms a right-handed helical filament on oriC DNA; dsDNA binds to the exterior of the filament while single-stranded (ss)DNA is stabiized in the filament's interior. The ATP-DnaA-oriC complex binds and stabilizes one strand of the AT-rich DNA unwinding element (DUE), permitting loading of DNA polymerase. After initiation quickly degrades to an ADP-DnaA complex that is not apt for DNA replication. Binds acidic phospholipids.</text>
</comment>
<evidence type="ECO:0000256" key="6">
    <source>
        <dbReference type="ARBA" id="ARBA00023125"/>
    </source>
</evidence>